<evidence type="ECO:0000313" key="2">
    <source>
        <dbReference type="Proteomes" id="UP000005950"/>
    </source>
</evidence>
<protein>
    <submittedName>
        <fullName evidence="1">Uncharacterized protein</fullName>
    </submittedName>
</protein>
<dbReference type="EMBL" id="ACCF01000217">
    <property type="protein sequence ID" value="EEF66408.1"/>
    <property type="molecule type" value="Genomic_DNA"/>
</dbReference>
<comment type="caution">
    <text evidence="1">The sequence shown here is derived from an EMBL/GenBank/DDBJ whole genome shotgun (WGS) entry which is preliminary data.</text>
</comment>
<proteinExistence type="predicted"/>
<dbReference type="HOGENOM" id="CLU_2825237_0_0_9"/>
<gene>
    <name evidence="1" type="ORF">HOLDEFILI_03445</name>
</gene>
<sequence>MKAQSFVPFSGDLKEIRPQTTLIHFRRGKEKPNEIMAQFRCSIRRFASQGRSSIPFLHRRFFSFNK</sequence>
<name>B9YC86_9FIRM</name>
<evidence type="ECO:0000313" key="1">
    <source>
        <dbReference type="EMBL" id="EEF66408.1"/>
    </source>
</evidence>
<reference evidence="1 2" key="2">
    <citation type="submission" date="2009-02" db="EMBL/GenBank/DDBJ databases">
        <title>Draft genome sequence of Holdemania filiformis DSM 12042.</title>
        <authorList>
            <person name="Sudarsanam P."/>
            <person name="Ley R."/>
            <person name="Guruge J."/>
            <person name="Turnbaugh P.J."/>
            <person name="Mahowald M."/>
            <person name="Liep D."/>
            <person name="Gordon J."/>
        </authorList>
    </citation>
    <scope>NUCLEOTIDE SEQUENCE [LARGE SCALE GENOMIC DNA]</scope>
    <source>
        <strain evidence="1 2">DSM 12042</strain>
    </source>
</reference>
<accession>B9YC86</accession>
<dbReference type="Proteomes" id="UP000005950">
    <property type="component" value="Unassembled WGS sequence"/>
</dbReference>
<reference evidence="1 2" key="1">
    <citation type="submission" date="2008-12" db="EMBL/GenBank/DDBJ databases">
        <authorList>
            <person name="Fulton L."/>
            <person name="Clifton S."/>
            <person name="Fulton B."/>
            <person name="Xu J."/>
            <person name="Minx P."/>
            <person name="Pepin K.H."/>
            <person name="Johnson M."/>
            <person name="Bhonagiri V."/>
            <person name="Nash W.E."/>
            <person name="Mardis E.R."/>
            <person name="Wilson R.K."/>
        </authorList>
    </citation>
    <scope>NUCLEOTIDE SEQUENCE [LARGE SCALE GENOMIC DNA]</scope>
    <source>
        <strain evidence="1 2">DSM 12042</strain>
    </source>
</reference>
<organism evidence="1 2">
    <name type="scientific">Holdemania filiformis DSM 12042</name>
    <dbReference type="NCBI Taxonomy" id="545696"/>
    <lineage>
        <taxon>Bacteria</taxon>
        <taxon>Bacillati</taxon>
        <taxon>Bacillota</taxon>
        <taxon>Erysipelotrichia</taxon>
        <taxon>Erysipelotrichales</taxon>
        <taxon>Erysipelotrichaceae</taxon>
        <taxon>Holdemania</taxon>
    </lineage>
</organism>
<dbReference type="AlphaFoldDB" id="B9YC86"/>